<dbReference type="SUPFAM" id="SSF88713">
    <property type="entry name" value="Glycoside hydrolase/deacetylase"/>
    <property type="match status" value="1"/>
</dbReference>
<evidence type="ECO:0000256" key="2">
    <source>
        <dbReference type="ARBA" id="ARBA00022729"/>
    </source>
</evidence>
<dbReference type="Proteomes" id="UP000544222">
    <property type="component" value="Unassembled WGS sequence"/>
</dbReference>
<evidence type="ECO:0000259" key="5">
    <source>
        <dbReference type="PROSITE" id="PS51677"/>
    </source>
</evidence>
<organism evidence="6 7">
    <name type="scientific">Microbacter margulisiae</name>
    <dbReference type="NCBI Taxonomy" id="1350067"/>
    <lineage>
        <taxon>Bacteria</taxon>
        <taxon>Pseudomonadati</taxon>
        <taxon>Bacteroidota</taxon>
        <taxon>Bacteroidia</taxon>
        <taxon>Bacteroidales</taxon>
        <taxon>Porphyromonadaceae</taxon>
        <taxon>Microbacter</taxon>
    </lineage>
</organism>
<protein>
    <submittedName>
        <fullName evidence="6">Peptidoglycan/xylan/chitin deacetylase (PgdA/CDA1 family)</fullName>
    </submittedName>
</protein>
<keyword evidence="7" id="KW-1185">Reference proteome</keyword>
<dbReference type="InterPro" id="IPR002509">
    <property type="entry name" value="NODB_dom"/>
</dbReference>
<evidence type="ECO:0000256" key="3">
    <source>
        <dbReference type="SAM" id="MobiDB-lite"/>
    </source>
</evidence>
<dbReference type="PANTHER" id="PTHR34216:SF3">
    <property type="entry name" value="POLY-BETA-1,6-N-ACETYL-D-GLUCOSAMINE N-DEACETYLASE"/>
    <property type="match status" value="1"/>
</dbReference>
<proteinExistence type="predicted"/>
<dbReference type="CDD" id="cd10918">
    <property type="entry name" value="CE4_NodB_like_5s_6s"/>
    <property type="match status" value="1"/>
</dbReference>
<dbReference type="Pfam" id="PF01522">
    <property type="entry name" value="Polysacc_deac_1"/>
    <property type="match status" value="1"/>
</dbReference>
<comment type="caution">
    <text evidence="6">The sequence shown here is derived from an EMBL/GenBank/DDBJ whole genome shotgun (WGS) entry which is preliminary data.</text>
</comment>
<evidence type="ECO:0000256" key="4">
    <source>
        <dbReference type="SAM" id="SignalP"/>
    </source>
</evidence>
<dbReference type="PROSITE" id="PS51677">
    <property type="entry name" value="NODB"/>
    <property type="match status" value="1"/>
</dbReference>
<gene>
    <name evidence="6" type="ORF">FHX64_002049</name>
</gene>
<comment type="subcellular location">
    <subcellularLocation>
        <location evidence="1">Secreted</location>
    </subcellularLocation>
</comment>
<feature type="signal peptide" evidence="4">
    <location>
        <begin position="1"/>
        <end position="23"/>
    </location>
</feature>
<reference evidence="6 7" key="1">
    <citation type="submission" date="2020-08" db="EMBL/GenBank/DDBJ databases">
        <title>Genomic Encyclopedia of Type Strains, Phase IV (KMG-IV): sequencing the most valuable type-strain genomes for metagenomic binning, comparative biology and taxonomic classification.</title>
        <authorList>
            <person name="Goeker M."/>
        </authorList>
    </citation>
    <scope>NUCLEOTIDE SEQUENCE [LARGE SCALE GENOMIC DNA]</scope>
    <source>
        <strain evidence="6 7">DSM 27471</strain>
    </source>
</reference>
<dbReference type="InterPro" id="IPR051398">
    <property type="entry name" value="Polysacch_Deacetylase"/>
</dbReference>
<dbReference type="EMBL" id="JACHYB010000002">
    <property type="protein sequence ID" value="MBB3187851.1"/>
    <property type="molecule type" value="Genomic_DNA"/>
</dbReference>
<feature type="region of interest" description="Disordered" evidence="3">
    <location>
        <begin position="26"/>
        <end position="46"/>
    </location>
</feature>
<feature type="chain" id="PRO_5030569037" evidence="4">
    <location>
        <begin position="24"/>
        <end position="274"/>
    </location>
</feature>
<keyword evidence="2 4" id="KW-0732">Signal</keyword>
<dbReference type="Gene3D" id="3.20.20.370">
    <property type="entry name" value="Glycoside hydrolase/deacetylase"/>
    <property type="match status" value="1"/>
</dbReference>
<dbReference type="GO" id="GO:0016810">
    <property type="term" value="F:hydrolase activity, acting on carbon-nitrogen (but not peptide) bonds"/>
    <property type="evidence" value="ECO:0007669"/>
    <property type="project" value="InterPro"/>
</dbReference>
<feature type="domain" description="NodB homology" evidence="5">
    <location>
        <begin position="112"/>
        <end position="274"/>
    </location>
</feature>
<name>A0A7W5H2V9_9PORP</name>
<dbReference type="PANTHER" id="PTHR34216">
    <property type="match status" value="1"/>
</dbReference>
<dbReference type="GO" id="GO:0005576">
    <property type="term" value="C:extracellular region"/>
    <property type="evidence" value="ECO:0007669"/>
    <property type="project" value="UniProtKB-SubCell"/>
</dbReference>
<evidence type="ECO:0000256" key="1">
    <source>
        <dbReference type="ARBA" id="ARBA00004613"/>
    </source>
</evidence>
<dbReference type="PROSITE" id="PS51257">
    <property type="entry name" value="PROKAR_LIPOPROTEIN"/>
    <property type="match status" value="1"/>
</dbReference>
<dbReference type="RefSeq" id="WP_183413667.1">
    <property type="nucleotide sequence ID" value="NZ_JACHYB010000002.1"/>
</dbReference>
<feature type="compositionally biased region" description="Polar residues" evidence="3">
    <location>
        <begin position="30"/>
        <end position="46"/>
    </location>
</feature>
<dbReference type="AlphaFoldDB" id="A0A7W5H2V9"/>
<dbReference type="GO" id="GO:0005975">
    <property type="term" value="P:carbohydrate metabolic process"/>
    <property type="evidence" value="ECO:0007669"/>
    <property type="project" value="InterPro"/>
</dbReference>
<accession>A0A7W5H2V9</accession>
<dbReference type="InterPro" id="IPR011330">
    <property type="entry name" value="Glyco_hydro/deAcase_b/a-brl"/>
</dbReference>
<evidence type="ECO:0000313" key="6">
    <source>
        <dbReference type="EMBL" id="MBB3187851.1"/>
    </source>
</evidence>
<evidence type="ECO:0000313" key="7">
    <source>
        <dbReference type="Proteomes" id="UP000544222"/>
    </source>
</evidence>
<sequence length="274" mass="30867">MNKIILFISAILLTFVVTSCNHAAQHRSTKSPANDSSLSSGEPRNTPAQICAKPDVPVLCFHHIADNIKSVYAVTPATFEADMKMLADSGYHSVSPDQLYDYLVYNKPLPAKPVMITFDDARAEQATVAEPILKKYGFRGVFFIMTITYNKKNYMTTEQIAQLAKDGNTIGLHSWDHQMVTKYKDAADWQKEVVAPKAKLEKIVGMPVKYWAYPDGIYNHTSTVELSKYFKLSFSLGTKKDTLEPLQTVPRMIVPGWTPRGLLNAMHRTFEKRN</sequence>